<organism evidence="2 3">
    <name type="scientific">Xanthomonas citri pv. citri</name>
    <dbReference type="NCBI Taxonomy" id="611301"/>
    <lineage>
        <taxon>Bacteria</taxon>
        <taxon>Pseudomonadati</taxon>
        <taxon>Pseudomonadota</taxon>
        <taxon>Gammaproteobacteria</taxon>
        <taxon>Lysobacterales</taxon>
        <taxon>Lysobacteraceae</taxon>
        <taxon>Xanthomonas</taxon>
    </lineage>
</organism>
<evidence type="ECO:0000313" key="2">
    <source>
        <dbReference type="EMBL" id="CEG15655.1"/>
    </source>
</evidence>
<dbReference type="EMBL" id="CCXZ01000113">
    <property type="protein sequence ID" value="CEG15655.1"/>
    <property type="molecule type" value="Genomic_DNA"/>
</dbReference>
<gene>
    <name evidence="2" type="ORF">XAC3562_210114</name>
</gene>
<comment type="caution">
    <text evidence="2">The sequence shown here is derived from an EMBL/GenBank/DDBJ whole genome shotgun (WGS) entry which is preliminary data.</text>
</comment>
<accession>A0A0U5FBJ9</accession>
<protein>
    <submittedName>
        <fullName evidence="2">Uncharacterized protein</fullName>
    </submittedName>
</protein>
<keyword evidence="3" id="KW-1185">Reference proteome</keyword>
<feature type="region of interest" description="Disordered" evidence="1">
    <location>
        <begin position="1"/>
        <end position="35"/>
    </location>
</feature>
<dbReference type="AlphaFoldDB" id="A0A0U5FBJ9"/>
<dbReference type="Proteomes" id="UP000052230">
    <property type="component" value="Unassembled WGS sequence"/>
</dbReference>
<evidence type="ECO:0000313" key="3">
    <source>
        <dbReference type="Proteomes" id="UP000052230"/>
    </source>
</evidence>
<evidence type="ECO:0000256" key="1">
    <source>
        <dbReference type="SAM" id="MobiDB-lite"/>
    </source>
</evidence>
<proteinExistence type="predicted"/>
<reference evidence="2 3" key="1">
    <citation type="submission" date="2014-09" db="EMBL/GenBank/DDBJ databases">
        <authorList>
            <person name="Regsiter A."/>
        </authorList>
    </citation>
    <scope>NUCLEOTIDE SEQUENCE [LARGE SCALE GENOMIC DNA]</scope>
</reference>
<name>A0A0U5FBJ9_XANCI</name>
<sequence length="59" mass="6495">MRRRARQESGIGSRESQGQRHAYGEAATSARPIPNSRFTIAMTTGTFTIARFYIASSST</sequence>